<keyword evidence="2" id="KW-1185">Reference proteome</keyword>
<evidence type="ECO:0000313" key="2">
    <source>
        <dbReference type="Proteomes" id="UP000807504"/>
    </source>
</evidence>
<dbReference type="AlphaFoldDB" id="A0A8T0EBU9"/>
<dbReference type="EMBL" id="JABXBU010002228">
    <property type="protein sequence ID" value="KAF8770602.1"/>
    <property type="molecule type" value="Genomic_DNA"/>
</dbReference>
<name>A0A8T0EBU9_ARGBR</name>
<proteinExistence type="predicted"/>
<protein>
    <submittedName>
        <fullName evidence="1">Uncharacterized protein</fullName>
    </submittedName>
</protein>
<organism evidence="1 2">
    <name type="scientific">Argiope bruennichi</name>
    <name type="common">Wasp spider</name>
    <name type="synonym">Aranea bruennichi</name>
    <dbReference type="NCBI Taxonomy" id="94029"/>
    <lineage>
        <taxon>Eukaryota</taxon>
        <taxon>Metazoa</taxon>
        <taxon>Ecdysozoa</taxon>
        <taxon>Arthropoda</taxon>
        <taxon>Chelicerata</taxon>
        <taxon>Arachnida</taxon>
        <taxon>Araneae</taxon>
        <taxon>Araneomorphae</taxon>
        <taxon>Entelegynae</taxon>
        <taxon>Araneoidea</taxon>
        <taxon>Araneidae</taxon>
        <taxon>Argiope</taxon>
    </lineage>
</organism>
<sequence length="113" mass="12872">MSSVNKSVPWLPHGLNYQQSTSHEGILPLKVLPSIMKYQIIHSHNTKYPQGPFLTECINQKLPNIILLRVEPKGLHTCESSSGGYRCSLHAERDENRNYFTWSCQSNNCVNLC</sequence>
<reference evidence="1" key="1">
    <citation type="journal article" date="2020" name="bioRxiv">
        <title>Chromosome-level reference genome of the European wasp spider Argiope bruennichi: a resource for studies on range expansion and evolutionary adaptation.</title>
        <authorList>
            <person name="Sheffer M.M."/>
            <person name="Hoppe A."/>
            <person name="Krehenwinkel H."/>
            <person name="Uhl G."/>
            <person name="Kuss A.W."/>
            <person name="Jensen L."/>
            <person name="Jensen C."/>
            <person name="Gillespie R.G."/>
            <person name="Hoff K.J."/>
            <person name="Prost S."/>
        </authorList>
    </citation>
    <scope>NUCLEOTIDE SEQUENCE</scope>
</reference>
<dbReference type="Proteomes" id="UP000807504">
    <property type="component" value="Unassembled WGS sequence"/>
</dbReference>
<comment type="caution">
    <text evidence="1">The sequence shown here is derived from an EMBL/GenBank/DDBJ whole genome shotgun (WGS) entry which is preliminary data.</text>
</comment>
<evidence type="ECO:0000313" key="1">
    <source>
        <dbReference type="EMBL" id="KAF8770602.1"/>
    </source>
</evidence>
<gene>
    <name evidence="1" type="ORF">HNY73_018110</name>
</gene>
<accession>A0A8T0EBU9</accession>
<reference evidence="1" key="2">
    <citation type="submission" date="2020-06" db="EMBL/GenBank/DDBJ databases">
        <authorList>
            <person name="Sheffer M."/>
        </authorList>
    </citation>
    <scope>NUCLEOTIDE SEQUENCE</scope>
</reference>